<dbReference type="GO" id="GO:0005524">
    <property type="term" value="F:ATP binding"/>
    <property type="evidence" value="ECO:0007669"/>
    <property type="project" value="UniProtKB-UniRule"/>
</dbReference>
<keyword evidence="1" id="KW-0067">ATP-binding</keyword>
<dbReference type="AlphaFoldDB" id="A0A8S0WAD8"/>
<feature type="domain" description="ATP-grasp" evidence="2">
    <location>
        <begin position="250"/>
        <end position="312"/>
    </location>
</feature>
<dbReference type="GO" id="GO:0046872">
    <property type="term" value="F:metal ion binding"/>
    <property type="evidence" value="ECO:0007669"/>
    <property type="project" value="InterPro"/>
</dbReference>
<dbReference type="Gene3D" id="3.40.50.20">
    <property type="match status" value="1"/>
</dbReference>
<reference evidence="3 4" key="1">
    <citation type="submission" date="2020-02" db="EMBL/GenBank/DDBJ databases">
        <authorList>
            <person name="Hogendoorn C."/>
        </authorList>
    </citation>
    <scope>NUCLEOTIDE SEQUENCE [LARGE SCALE GENOMIC DNA]</scope>
    <source>
        <strain evidence="3">METHB21</strain>
    </source>
</reference>
<name>A0A8S0WAD8_9GAMM</name>
<sequence>MRIWFNKTFSSIHAVLGNLRHSVPSGQHTLVCSHTHWTAAAFLASDEACLEPEELTGQEYVEWCVDFCHSHAIDLFWPGKEAVLISKRRDLFQARGVHVLSVADHETLSLLHNKALFYTSLNADVAKVMDFIAVNDRDAFDRAVVELSAKHERLCIKPAVSIFGLGFRILDARRNSITHLLNGVEYQIPLNELWQGMTDTPQFDTLLVMEHLDGQEWSVDCAGRYGELLCSVQRKKPLLAGRGQIIDNNDEITGMVARLTERYKLNGLFNIQFKEGANGVRLLEINPRPSGGFGMACLAGVNLAQIALQSITGEALLKSPVIHYGRRVSEINTPVVLTEAAALCPL</sequence>
<dbReference type="Proteomes" id="UP000494216">
    <property type="component" value="Unassembled WGS sequence"/>
</dbReference>
<dbReference type="PIRSF" id="PIRSF029120">
    <property type="entry name" value="UCP029120"/>
    <property type="match status" value="1"/>
</dbReference>
<organism evidence="3 4">
    <name type="scientific">Candidatus Methylobacter favarea</name>
    <dbReference type="NCBI Taxonomy" id="2707345"/>
    <lineage>
        <taxon>Bacteria</taxon>
        <taxon>Pseudomonadati</taxon>
        <taxon>Pseudomonadota</taxon>
        <taxon>Gammaproteobacteria</taxon>
        <taxon>Methylococcales</taxon>
        <taxon>Methylococcaceae</taxon>
        <taxon>Methylobacter</taxon>
    </lineage>
</organism>
<keyword evidence="4" id="KW-1185">Reference proteome</keyword>
<evidence type="ECO:0000313" key="4">
    <source>
        <dbReference type="Proteomes" id="UP000494216"/>
    </source>
</evidence>
<gene>
    <name evidence="3" type="ORF">METHB2_260048</name>
</gene>
<accession>A0A8S0WAD8</accession>
<evidence type="ECO:0000256" key="1">
    <source>
        <dbReference type="PROSITE-ProRule" id="PRU00409"/>
    </source>
</evidence>
<dbReference type="Gene3D" id="3.30.470.20">
    <property type="entry name" value="ATP-grasp fold, B domain"/>
    <property type="match status" value="1"/>
</dbReference>
<evidence type="ECO:0000259" key="2">
    <source>
        <dbReference type="PROSITE" id="PS50975"/>
    </source>
</evidence>
<dbReference type="EMBL" id="CADCXN010000054">
    <property type="protein sequence ID" value="CAA9890669.1"/>
    <property type="molecule type" value="Genomic_DNA"/>
</dbReference>
<proteinExistence type="predicted"/>
<dbReference type="InterPro" id="IPR011226">
    <property type="entry name" value="ATP-grasp_fam"/>
</dbReference>
<keyword evidence="1" id="KW-0547">Nucleotide-binding</keyword>
<dbReference type="PROSITE" id="PS50975">
    <property type="entry name" value="ATP_GRASP"/>
    <property type="match status" value="1"/>
</dbReference>
<dbReference type="SUPFAM" id="SSF56059">
    <property type="entry name" value="Glutathione synthetase ATP-binding domain-like"/>
    <property type="match status" value="1"/>
</dbReference>
<protein>
    <recommendedName>
        <fullName evidence="2">ATP-grasp domain-containing protein</fullName>
    </recommendedName>
</protein>
<dbReference type="Pfam" id="PF15632">
    <property type="entry name" value="ATPgrasp_Ter"/>
    <property type="match status" value="1"/>
</dbReference>
<evidence type="ECO:0000313" key="3">
    <source>
        <dbReference type="EMBL" id="CAA9890669.1"/>
    </source>
</evidence>
<dbReference type="InterPro" id="IPR011761">
    <property type="entry name" value="ATP-grasp"/>
</dbReference>
<comment type="caution">
    <text evidence="3">The sequence shown here is derived from an EMBL/GenBank/DDBJ whole genome shotgun (WGS) entry which is preliminary data.</text>
</comment>